<comment type="subcellular location">
    <subcellularLocation>
        <location evidence="1">Cell membrane</location>
        <topology evidence="1">Multi-pass membrane protein</topology>
    </subcellularLocation>
</comment>
<proteinExistence type="inferred from homology"/>
<dbReference type="PROSITE" id="PS50227">
    <property type="entry name" value="G_PROTEIN_RECEP_F2_3"/>
    <property type="match status" value="1"/>
</dbReference>
<dbReference type="GO" id="GO:0017046">
    <property type="term" value="F:peptide hormone binding"/>
    <property type="evidence" value="ECO:0007669"/>
    <property type="project" value="TreeGrafter"/>
</dbReference>
<evidence type="ECO:0000259" key="9">
    <source>
        <dbReference type="PROSITE" id="PS50227"/>
    </source>
</evidence>
<dbReference type="PROSITE" id="PS00649">
    <property type="entry name" value="G_PROTEIN_RECEP_F2_1"/>
    <property type="match status" value="1"/>
</dbReference>
<dbReference type="EMBL" id="BLXT01008183">
    <property type="protein sequence ID" value="GFO46391.1"/>
    <property type="molecule type" value="Genomic_DNA"/>
</dbReference>
<keyword evidence="4 8" id="KW-0812">Transmembrane</keyword>
<dbReference type="PANTHER" id="PTHR45620:SF1">
    <property type="entry name" value="G-PROTEIN COUPLED RECEPTORS FAMILY 2 PROFILE 2 DOMAIN-CONTAINING PROTEIN"/>
    <property type="match status" value="1"/>
</dbReference>
<dbReference type="SMART" id="SM00008">
    <property type="entry name" value="HormR"/>
    <property type="match status" value="1"/>
</dbReference>
<evidence type="ECO:0000256" key="5">
    <source>
        <dbReference type="ARBA" id="ARBA00022989"/>
    </source>
</evidence>
<dbReference type="SUPFAM" id="SSF111418">
    <property type="entry name" value="Hormone receptor domain"/>
    <property type="match status" value="2"/>
</dbReference>
<keyword evidence="10" id="KW-0675">Receptor</keyword>
<evidence type="ECO:0000256" key="3">
    <source>
        <dbReference type="ARBA" id="ARBA00022475"/>
    </source>
</evidence>
<dbReference type="InterPro" id="IPR036445">
    <property type="entry name" value="GPCR_2_extracell_dom_sf"/>
</dbReference>
<dbReference type="InterPro" id="IPR000832">
    <property type="entry name" value="GPCR_2_secretin-like"/>
</dbReference>
<name>A0AAV4DR68_9GAST</name>
<keyword evidence="5 8" id="KW-1133">Transmembrane helix</keyword>
<comment type="caution">
    <text evidence="10">The sequence shown here is derived from an EMBL/GenBank/DDBJ whole genome shotgun (WGS) entry which is preliminary data.</text>
</comment>
<dbReference type="GO" id="GO:0007188">
    <property type="term" value="P:adenylate cyclase-modulating G protein-coupled receptor signaling pathway"/>
    <property type="evidence" value="ECO:0007669"/>
    <property type="project" value="TreeGrafter"/>
</dbReference>
<feature type="transmembrane region" description="Helical" evidence="8">
    <location>
        <begin position="222"/>
        <end position="244"/>
    </location>
</feature>
<gene>
    <name evidence="10" type="ORF">PoB_007289600</name>
</gene>
<dbReference type="InterPro" id="IPR017983">
    <property type="entry name" value="GPCR_2_secretin-like_CS"/>
</dbReference>
<evidence type="ECO:0000256" key="7">
    <source>
        <dbReference type="ARBA" id="ARBA00023180"/>
    </source>
</evidence>
<evidence type="ECO:0000256" key="8">
    <source>
        <dbReference type="SAM" id="Phobius"/>
    </source>
</evidence>
<organism evidence="10 11">
    <name type="scientific">Plakobranchus ocellatus</name>
    <dbReference type="NCBI Taxonomy" id="259542"/>
    <lineage>
        <taxon>Eukaryota</taxon>
        <taxon>Metazoa</taxon>
        <taxon>Spiralia</taxon>
        <taxon>Lophotrochozoa</taxon>
        <taxon>Mollusca</taxon>
        <taxon>Gastropoda</taxon>
        <taxon>Heterobranchia</taxon>
        <taxon>Euthyneura</taxon>
        <taxon>Panpulmonata</taxon>
        <taxon>Sacoglossa</taxon>
        <taxon>Placobranchoidea</taxon>
        <taxon>Plakobranchidae</taxon>
        <taxon>Plakobranchus</taxon>
    </lineage>
</organism>
<keyword evidence="11" id="KW-1185">Reference proteome</keyword>
<evidence type="ECO:0000256" key="1">
    <source>
        <dbReference type="ARBA" id="ARBA00004651"/>
    </source>
</evidence>
<reference evidence="10 11" key="1">
    <citation type="journal article" date="2021" name="Elife">
        <title>Chloroplast acquisition without the gene transfer in kleptoplastic sea slugs, Plakobranchus ocellatus.</title>
        <authorList>
            <person name="Maeda T."/>
            <person name="Takahashi S."/>
            <person name="Yoshida T."/>
            <person name="Shimamura S."/>
            <person name="Takaki Y."/>
            <person name="Nagai Y."/>
            <person name="Toyoda A."/>
            <person name="Suzuki Y."/>
            <person name="Arimoto A."/>
            <person name="Ishii H."/>
            <person name="Satoh N."/>
            <person name="Nishiyama T."/>
            <person name="Hasebe M."/>
            <person name="Maruyama T."/>
            <person name="Minagawa J."/>
            <person name="Obokata J."/>
            <person name="Shigenobu S."/>
        </authorList>
    </citation>
    <scope>NUCLEOTIDE SEQUENCE [LARGE SCALE GENOMIC DNA]</scope>
</reference>
<dbReference type="Gene3D" id="1.20.1070.10">
    <property type="entry name" value="Rhodopsin 7-helix transmembrane proteins"/>
    <property type="match status" value="1"/>
</dbReference>
<keyword evidence="7" id="KW-0325">Glycoprotein</keyword>
<dbReference type="GO" id="GO:0005886">
    <property type="term" value="C:plasma membrane"/>
    <property type="evidence" value="ECO:0007669"/>
    <property type="project" value="UniProtKB-SubCell"/>
</dbReference>
<dbReference type="InterPro" id="IPR050332">
    <property type="entry name" value="GPCR_2"/>
</dbReference>
<evidence type="ECO:0000256" key="4">
    <source>
        <dbReference type="ARBA" id="ARBA00022692"/>
    </source>
</evidence>
<dbReference type="Pfam" id="PF00002">
    <property type="entry name" value="7tm_2"/>
    <property type="match status" value="1"/>
</dbReference>
<dbReference type="Pfam" id="PF02793">
    <property type="entry name" value="HRM"/>
    <property type="match status" value="1"/>
</dbReference>
<evidence type="ECO:0000256" key="2">
    <source>
        <dbReference type="ARBA" id="ARBA00005314"/>
    </source>
</evidence>
<protein>
    <submittedName>
        <fullName evidence="10">Parathyroid hormone/parathyroid hormone-related peptide receptor</fullName>
    </submittedName>
</protein>
<dbReference type="GO" id="GO:0008528">
    <property type="term" value="F:G protein-coupled peptide receptor activity"/>
    <property type="evidence" value="ECO:0007669"/>
    <property type="project" value="TreeGrafter"/>
</dbReference>
<dbReference type="Proteomes" id="UP000735302">
    <property type="component" value="Unassembled WGS sequence"/>
</dbReference>
<dbReference type="PANTHER" id="PTHR45620">
    <property type="entry name" value="PDF RECEPTOR-LIKE PROTEIN-RELATED"/>
    <property type="match status" value="1"/>
</dbReference>
<evidence type="ECO:0000313" key="11">
    <source>
        <dbReference type="Proteomes" id="UP000735302"/>
    </source>
</evidence>
<evidence type="ECO:0000313" key="10">
    <source>
        <dbReference type="EMBL" id="GFO46391.1"/>
    </source>
</evidence>
<evidence type="ECO:0000256" key="6">
    <source>
        <dbReference type="ARBA" id="ARBA00023136"/>
    </source>
</evidence>
<keyword evidence="6 8" id="KW-0472">Membrane</keyword>
<feature type="domain" description="G-protein coupled receptors family 2 profile 1" evidence="9">
    <location>
        <begin position="23"/>
        <end position="208"/>
    </location>
</feature>
<dbReference type="AlphaFoldDB" id="A0AAV4DR68"/>
<accession>A0AAV4DR68</accession>
<keyword evidence="3" id="KW-1003">Cell membrane</keyword>
<sequence length="303" mass="34204">MARHTRRKKRRQRGWEGMTPGWCGVAWDTLMCWNVTQPGTFAVVPCPYYIHGFNTDGYICIYLYPGARGCGVLCKASPQQGDLRLSGLQSGQDAGGGARTCDRGSQQISWRASYPLCHQSPLVRKDMHIKIPTYARAHTHTHTQSRSSVNRGNQKKSLQYQFRFLPRETLSAKYAERYCTPNGTWWVNPDVNSTSVGWTNYTRCMLPDKDLTSHVTLANKLVLLYTVGYSISLASLVVAVIIMLCWRRLHSKSNTLHLNLFLAFILRASMSFMKDRLFVGGLGLPQDVQQAADSKLHFLHEGS</sequence>
<dbReference type="Gene3D" id="4.10.1240.10">
    <property type="entry name" value="GPCR, family 2, extracellular hormone receptor domain"/>
    <property type="match status" value="2"/>
</dbReference>
<comment type="similarity">
    <text evidence="2">Belongs to the G-protein coupled receptor 2 family.</text>
</comment>
<feature type="non-terminal residue" evidence="10">
    <location>
        <position position="303"/>
    </location>
</feature>
<dbReference type="InterPro" id="IPR001879">
    <property type="entry name" value="GPCR_2_extracellular_dom"/>
</dbReference>
<dbReference type="PRINTS" id="PR00249">
    <property type="entry name" value="GPCRSECRETIN"/>
</dbReference>